<comment type="similarity">
    <text evidence="1 10">Belongs to the transketolase family.</text>
</comment>
<dbReference type="EMBL" id="JANQDF010000164">
    <property type="protein sequence ID" value="MDH6107330.1"/>
    <property type="molecule type" value="Genomic_DNA"/>
</dbReference>
<dbReference type="SMART" id="SM00861">
    <property type="entry name" value="Transket_pyr"/>
    <property type="match status" value="1"/>
</dbReference>
<protein>
    <recommendedName>
        <fullName evidence="3 9">Transketolase</fullName>
        <ecNumber evidence="3 9">2.2.1.1</ecNumber>
    </recommendedName>
</protein>
<gene>
    <name evidence="12" type="primary">tkt</name>
    <name evidence="12" type="ORF">NWP22_15925</name>
</gene>
<keyword evidence="10" id="KW-0106">Calcium</keyword>
<dbReference type="InterPro" id="IPR033247">
    <property type="entry name" value="Transketolase_fam"/>
</dbReference>
<evidence type="ECO:0000256" key="2">
    <source>
        <dbReference type="ARBA" id="ARBA00011738"/>
    </source>
</evidence>
<evidence type="ECO:0000313" key="13">
    <source>
        <dbReference type="Proteomes" id="UP001159386"/>
    </source>
</evidence>
<dbReference type="Pfam" id="PF00456">
    <property type="entry name" value="Transketolase_N"/>
    <property type="match status" value="1"/>
</dbReference>
<comment type="cofactor">
    <cofactor evidence="10">
        <name>Mg(2+)</name>
        <dbReference type="ChEBI" id="CHEBI:18420"/>
    </cofactor>
    <cofactor evidence="10">
        <name>Ca(2+)</name>
        <dbReference type="ChEBI" id="CHEBI:29108"/>
    </cofactor>
    <cofactor evidence="10">
        <name>Mn(2+)</name>
        <dbReference type="ChEBI" id="CHEBI:29035"/>
    </cofactor>
    <cofactor evidence="10">
        <name>Co(2+)</name>
        <dbReference type="ChEBI" id="CHEBI:48828"/>
    </cofactor>
    <text evidence="10">Binds 1 Mg(2+) ion per subunit. Can also utilize other divalent metal cations, such as Ca(2+), Mn(2+) and Co(2+).</text>
</comment>
<dbReference type="NCBIfam" id="TIGR00232">
    <property type="entry name" value="tktlase_bact"/>
    <property type="match status" value="1"/>
</dbReference>
<dbReference type="CDD" id="cd02012">
    <property type="entry name" value="TPP_TK"/>
    <property type="match status" value="1"/>
</dbReference>
<dbReference type="Gene3D" id="3.40.50.920">
    <property type="match status" value="1"/>
</dbReference>
<sequence length="670" mass="71984">MAVATQSLEELCINSIRFLAVDAVEKAKSGHPGLPMGAAPMAFVLWDRFMRFNPKNPKWFNRDRFILSAGHGSMLQYALLYLTGYDSVSIEDIKQFRQWGSRTPGHPENFETPGVEVTTGPLGQGIANGVGLAIAEAHLAAKFNKPDAKIVDHYTYVILGDGCNMEGVSGEAASFAGHLGLGKLIALYDDNHISIDGSTDVAFTEDVSKRFESYGWHVLHVENGNTDLEAIAQAIAAAKAVTDKPTMIKVTTTIGYGSPNKANTAGIHGAALGGDEVALTRKNLGWEHEPFVIPEDVLDHTRKAVERGAGYEAEWTKTFADYKAKYPQEAAEFERYLNGTLPAGWEQVLPTYTPEDKGLPTRKHSETCLNKLSAFLPELIGGSADLTHSNLTELKGKGDFQKGAYQNPNIHFGVREHAMGAICNGIALHGSGLIPYGATFLIFTDYMRAAIRLSALSKAGAIWVMTHDSIGQGEDGPTHQPIETLASLRAIPNLTVFRPADGNECSGAYKVAIERAKQNDPTLLAFTRQNVPNLAGTSVENVAKGGYTVVDCEGTPDIILIGTGSELSLCVTASEKLTAEGKKVRVVSMPSTDLFDEQEAAYKESVLPKAVTKRLSVEAAASFGWHKYVGSEGDTVSIDRFGASAPGGVCMEKFGFSVDNVLAKAKALLG</sequence>
<dbReference type="EC" id="2.2.1.1" evidence="3 9"/>
<evidence type="ECO:0000256" key="3">
    <source>
        <dbReference type="ARBA" id="ARBA00013152"/>
    </source>
</evidence>
<dbReference type="Pfam" id="PF02779">
    <property type="entry name" value="Transket_pyr"/>
    <property type="match status" value="1"/>
</dbReference>
<dbReference type="InterPro" id="IPR009014">
    <property type="entry name" value="Transketo_C/PFOR_II"/>
</dbReference>
<comment type="catalytic activity">
    <reaction evidence="8 10">
        <text>D-sedoheptulose 7-phosphate + D-glyceraldehyde 3-phosphate = aldehydo-D-ribose 5-phosphate + D-xylulose 5-phosphate</text>
        <dbReference type="Rhea" id="RHEA:10508"/>
        <dbReference type="ChEBI" id="CHEBI:57483"/>
        <dbReference type="ChEBI" id="CHEBI:57737"/>
        <dbReference type="ChEBI" id="CHEBI:58273"/>
        <dbReference type="ChEBI" id="CHEBI:59776"/>
        <dbReference type="EC" id="2.2.1.1"/>
    </reaction>
</comment>
<evidence type="ECO:0000256" key="10">
    <source>
        <dbReference type="RuleBase" id="RU004996"/>
    </source>
</evidence>
<dbReference type="InterPro" id="IPR049557">
    <property type="entry name" value="Transketolase_CS"/>
</dbReference>
<keyword evidence="7 10" id="KW-0786">Thiamine pyrophosphate</keyword>
<comment type="function">
    <text evidence="10">Catalyzes the transfer of a two-carbon ketol group from a ketose donor to an aldose acceptor, via a covalent intermediate with the cofactor thiamine pyrophosphate.</text>
</comment>
<dbReference type="CDD" id="cd07033">
    <property type="entry name" value="TPP_PYR_DXS_TK_like"/>
    <property type="match status" value="1"/>
</dbReference>
<dbReference type="GO" id="GO:0004802">
    <property type="term" value="F:transketolase activity"/>
    <property type="evidence" value="ECO:0007669"/>
    <property type="project" value="UniProtKB-EC"/>
</dbReference>
<dbReference type="InterPro" id="IPR005475">
    <property type="entry name" value="Transketolase-like_Pyr-bd"/>
</dbReference>
<dbReference type="RefSeq" id="WP_280802094.1">
    <property type="nucleotide sequence ID" value="NZ_JANQDF010000164.1"/>
</dbReference>
<dbReference type="PROSITE" id="PS00802">
    <property type="entry name" value="TRANSKETOLASE_2"/>
    <property type="match status" value="1"/>
</dbReference>
<dbReference type="SUPFAM" id="SSF52518">
    <property type="entry name" value="Thiamin diphosphate-binding fold (THDP-binding)"/>
    <property type="match status" value="2"/>
</dbReference>
<dbReference type="PANTHER" id="PTHR43522">
    <property type="entry name" value="TRANSKETOLASE"/>
    <property type="match status" value="1"/>
</dbReference>
<dbReference type="InterPro" id="IPR005478">
    <property type="entry name" value="Transketolase_bac-like"/>
</dbReference>
<dbReference type="InterPro" id="IPR029061">
    <property type="entry name" value="THDP-binding"/>
</dbReference>
<evidence type="ECO:0000256" key="9">
    <source>
        <dbReference type="NCBIfam" id="TIGR00232"/>
    </source>
</evidence>
<dbReference type="Proteomes" id="UP001159386">
    <property type="component" value="Unassembled WGS sequence"/>
</dbReference>
<keyword evidence="5 10" id="KW-0479">Metal-binding</keyword>
<comment type="subunit">
    <text evidence="2 10">Homodimer.</text>
</comment>
<dbReference type="Pfam" id="PF22613">
    <property type="entry name" value="Transketolase_C_1"/>
    <property type="match status" value="1"/>
</dbReference>
<dbReference type="InterPro" id="IPR020826">
    <property type="entry name" value="Transketolase_BS"/>
</dbReference>
<evidence type="ECO:0000259" key="11">
    <source>
        <dbReference type="SMART" id="SM00861"/>
    </source>
</evidence>
<dbReference type="PROSITE" id="PS00801">
    <property type="entry name" value="TRANSKETOLASE_1"/>
    <property type="match status" value="1"/>
</dbReference>
<evidence type="ECO:0000256" key="6">
    <source>
        <dbReference type="ARBA" id="ARBA00022842"/>
    </source>
</evidence>
<feature type="domain" description="Transketolase-like pyrimidine-binding" evidence="11">
    <location>
        <begin position="359"/>
        <end position="533"/>
    </location>
</feature>
<keyword evidence="4 10" id="KW-0808">Transferase</keyword>
<proteinExistence type="inferred from homology"/>
<dbReference type="SUPFAM" id="SSF52922">
    <property type="entry name" value="TK C-terminal domain-like"/>
    <property type="match status" value="1"/>
</dbReference>
<name>A0ABT6KIH1_9CYAN</name>
<dbReference type="InterPro" id="IPR005474">
    <property type="entry name" value="Transketolase_N"/>
</dbReference>
<accession>A0ABT6KIH1</accession>
<organism evidence="12 13">
    <name type="scientific">Anabaenopsis tanganyikae CS-531</name>
    <dbReference type="NCBI Taxonomy" id="2785304"/>
    <lineage>
        <taxon>Bacteria</taxon>
        <taxon>Bacillati</taxon>
        <taxon>Cyanobacteriota</taxon>
        <taxon>Cyanophyceae</taxon>
        <taxon>Nostocales</taxon>
        <taxon>Nodulariaceae</taxon>
        <taxon>Anabaenopsis</taxon>
        <taxon>Anabaenopsis tanganyikae</taxon>
    </lineage>
</organism>
<comment type="cofactor">
    <cofactor evidence="10">
        <name>thiamine diphosphate</name>
        <dbReference type="ChEBI" id="CHEBI:58937"/>
    </cofactor>
    <text evidence="10">Binds 1 thiamine pyrophosphate per subunit.</text>
</comment>
<evidence type="ECO:0000256" key="7">
    <source>
        <dbReference type="ARBA" id="ARBA00023052"/>
    </source>
</evidence>
<evidence type="ECO:0000256" key="8">
    <source>
        <dbReference type="ARBA" id="ARBA00049473"/>
    </source>
</evidence>
<evidence type="ECO:0000256" key="5">
    <source>
        <dbReference type="ARBA" id="ARBA00022723"/>
    </source>
</evidence>
<dbReference type="Gene3D" id="3.40.50.970">
    <property type="match status" value="2"/>
</dbReference>
<evidence type="ECO:0000313" key="12">
    <source>
        <dbReference type="EMBL" id="MDH6107330.1"/>
    </source>
</evidence>
<dbReference type="InterPro" id="IPR055152">
    <property type="entry name" value="Transketolase-like_C_2"/>
</dbReference>
<keyword evidence="6 10" id="KW-0460">Magnesium</keyword>
<evidence type="ECO:0000256" key="4">
    <source>
        <dbReference type="ARBA" id="ARBA00022679"/>
    </source>
</evidence>
<dbReference type="PANTHER" id="PTHR43522:SF2">
    <property type="entry name" value="TRANSKETOLASE 1-RELATED"/>
    <property type="match status" value="1"/>
</dbReference>
<keyword evidence="13" id="KW-1185">Reference proteome</keyword>
<comment type="caution">
    <text evidence="12">The sequence shown here is derived from an EMBL/GenBank/DDBJ whole genome shotgun (WGS) entry which is preliminary data.</text>
</comment>
<evidence type="ECO:0000256" key="1">
    <source>
        <dbReference type="ARBA" id="ARBA00007131"/>
    </source>
</evidence>
<reference evidence="12 13" key="1">
    <citation type="journal article" date="2023" name="J. Phycol.">
        <title>Chrysosporum ovalisporum is synonymous with the true-branching cyanobacterium Umezakia natans (Nostocales/Aphanizomenonaceae).</title>
        <authorList>
            <person name="McGregor G.B."/>
            <person name="Sendall B.C."/>
            <person name="Niiyama Y."/>
            <person name="Tuji A."/>
            <person name="Willis A."/>
        </authorList>
    </citation>
    <scope>NUCLEOTIDE SEQUENCE [LARGE SCALE GENOMIC DNA]</scope>
    <source>
        <strain evidence="12 13">CS-531</strain>
    </source>
</reference>